<dbReference type="PROSITE" id="PS50294">
    <property type="entry name" value="WD_REPEATS_REGION"/>
    <property type="match status" value="3"/>
</dbReference>
<dbReference type="EMBL" id="PZQS01000010">
    <property type="protein sequence ID" value="PVD22971.1"/>
    <property type="molecule type" value="Genomic_DNA"/>
</dbReference>
<dbReference type="SMART" id="SM00320">
    <property type="entry name" value="WD40"/>
    <property type="match status" value="5"/>
</dbReference>
<dbReference type="GO" id="GO:0043161">
    <property type="term" value="P:proteasome-mediated ubiquitin-dependent protein catabolic process"/>
    <property type="evidence" value="ECO:0007669"/>
    <property type="project" value="TreeGrafter"/>
</dbReference>
<evidence type="ECO:0000256" key="3">
    <source>
        <dbReference type="ARBA" id="ARBA00004906"/>
    </source>
</evidence>
<dbReference type="GO" id="GO:0000109">
    <property type="term" value="C:nucleotide-excision repair complex"/>
    <property type="evidence" value="ECO:0007669"/>
    <property type="project" value="TreeGrafter"/>
</dbReference>
<dbReference type="OrthoDB" id="361494at2759"/>
<keyword evidence="9" id="KW-0833">Ubl conjugation pathway</keyword>
<protein>
    <recommendedName>
        <fullName evidence="14">DNA excision repair protein ERCC-8</fullName>
    </recommendedName>
</protein>
<dbReference type="Pfam" id="PF00400">
    <property type="entry name" value="WD40"/>
    <property type="match status" value="3"/>
</dbReference>
<dbReference type="InterPro" id="IPR036322">
    <property type="entry name" value="WD40_repeat_dom_sf"/>
</dbReference>
<gene>
    <name evidence="17" type="ORF">C0Q70_16231</name>
</gene>
<dbReference type="Gene3D" id="2.130.10.10">
    <property type="entry name" value="YVTN repeat-like/Quinoprotein amine dehydrogenase"/>
    <property type="match status" value="1"/>
</dbReference>
<dbReference type="SUPFAM" id="SSF50978">
    <property type="entry name" value="WD40 repeat-like"/>
    <property type="match status" value="1"/>
</dbReference>
<dbReference type="FunFam" id="2.130.10.10:FF:000130">
    <property type="entry name" value="DNA excision repair protein ERCC-8"/>
    <property type="match status" value="1"/>
</dbReference>
<keyword evidence="11" id="KW-0539">Nucleus</keyword>
<feature type="repeat" description="WD" evidence="15">
    <location>
        <begin position="180"/>
        <end position="222"/>
    </location>
</feature>
<evidence type="ECO:0000256" key="8">
    <source>
        <dbReference type="ARBA" id="ARBA00022763"/>
    </source>
</evidence>
<reference evidence="17 18" key="1">
    <citation type="submission" date="2018-04" db="EMBL/GenBank/DDBJ databases">
        <title>The genome of golden apple snail Pomacea canaliculata provides insight into stress tolerance and invasive adaptation.</title>
        <authorList>
            <person name="Liu C."/>
            <person name="Liu B."/>
            <person name="Ren Y."/>
            <person name="Zhang Y."/>
            <person name="Wang H."/>
            <person name="Li S."/>
            <person name="Jiang F."/>
            <person name="Yin L."/>
            <person name="Zhang G."/>
            <person name="Qian W."/>
            <person name="Fan W."/>
        </authorList>
    </citation>
    <scope>NUCLEOTIDE SEQUENCE [LARGE SCALE GENOMIC DNA]</scope>
    <source>
        <strain evidence="17">SZHN2017</strain>
        <tissue evidence="17">Muscle</tissue>
    </source>
</reference>
<dbReference type="GO" id="GO:0006283">
    <property type="term" value="P:transcription-coupled nucleotide-excision repair"/>
    <property type="evidence" value="ECO:0007669"/>
    <property type="project" value="InterPro"/>
</dbReference>
<dbReference type="InterPro" id="IPR042238">
    <property type="entry name" value="Rad28/ERCC8/Ckn1/ATCSA-1"/>
</dbReference>
<dbReference type="GO" id="GO:0005694">
    <property type="term" value="C:chromosome"/>
    <property type="evidence" value="ECO:0007669"/>
    <property type="project" value="UniProtKB-SubCell"/>
</dbReference>
<evidence type="ECO:0000256" key="4">
    <source>
        <dbReference type="ARBA" id="ARBA00022454"/>
    </source>
</evidence>
<evidence type="ECO:0000256" key="6">
    <source>
        <dbReference type="ARBA" id="ARBA00022574"/>
    </source>
</evidence>
<dbReference type="PANTHER" id="PTHR46202:SF1">
    <property type="entry name" value="DNA EXCISION REPAIR PROTEIN ERCC-8"/>
    <property type="match status" value="1"/>
</dbReference>
<evidence type="ECO:0000256" key="1">
    <source>
        <dbReference type="ARBA" id="ARBA00004109"/>
    </source>
</evidence>
<comment type="pathway">
    <text evidence="3">Protein modification; protein ubiquitination.</text>
</comment>
<comment type="subcellular location">
    <subcellularLocation>
        <location evidence="2">Chromosome</location>
    </subcellularLocation>
    <subcellularLocation>
        <location evidence="1">Nucleus matrix</location>
    </subcellularLocation>
</comment>
<keyword evidence="6 15" id="KW-0853">WD repeat</keyword>
<evidence type="ECO:0000256" key="16">
    <source>
        <dbReference type="SAM" id="MobiDB-lite"/>
    </source>
</evidence>
<accession>A0A2T7NP77</accession>
<dbReference type="PRINTS" id="PR00320">
    <property type="entry name" value="GPROTEINBRPT"/>
</dbReference>
<comment type="caution">
    <text evidence="17">The sequence shown here is derived from an EMBL/GenBank/DDBJ whole genome shotgun (WGS) entry which is preliminary data.</text>
</comment>
<proteinExistence type="predicted"/>
<sequence>MLRLLSERETGQSEPLFLRRAETTRRYFNLALSKYRDVEEIHKGSINSVDIDTVENRYLLSGGSHSTIAIHDLQTTNNGMVQTYKHVCQTSDSSNCKYSVDTVQWYPIDTGMFTTSGADHKLKIWDTNTMKVADHYTFKSRVCDHHMSSIARKHCLIAVGCEQSTVKLVDMKSGAATHQLKGHTGSVVAVRWSPRHEFLLATGSADSKVLLWDIRTAKGSLLALDQHNRRVSSKSGDVKTAHDGTVNGLQFTSDGLFIVTFGTDDRLRLWNASTGRNMLVNFGSVFNSSKRSLKFAISGDGCPDVLFIPSEGNIQVLDLYQGTHLNTLHGHYNSVNCCALQKETHYLFSGGADRNMLVWIPTSETEDYEENLKDQSRECHSEGSVRKEMTATVDTWSSDEDGA</sequence>
<organism evidence="17 18">
    <name type="scientific">Pomacea canaliculata</name>
    <name type="common">Golden apple snail</name>
    <dbReference type="NCBI Taxonomy" id="400727"/>
    <lineage>
        <taxon>Eukaryota</taxon>
        <taxon>Metazoa</taxon>
        <taxon>Spiralia</taxon>
        <taxon>Lophotrochozoa</taxon>
        <taxon>Mollusca</taxon>
        <taxon>Gastropoda</taxon>
        <taxon>Caenogastropoda</taxon>
        <taxon>Architaenioglossa</taxon>
        <taxon>Ampullarioidea</taxon>
        <taxon>Ampullariidae</taxon>
        <taxon>Pomacea</taxon>
    </lineage>
</organism>
<dbReference type="AlphaFoldDB" id="A0A2T7NP77"/>
<evidence type="ECO:0000256" key="14">
    <source>
        <dbReference type="ARBA" id="ARBA00071995"/>
    </source>
</evidence>
<evidence type="ECO:0000256" key="9">
    <source>
        <dbReference type="ARBA" id="ARBA00022786"/>
    </source>
</evidence>
<dbReference type="STRING" id="400727.A0A2T7NP77"/>
<evidence type="ECO:0000256" key="2">
    <source>
        <dbReference type="ARBA" id="ARBA00004286"/>
    </source>
</evidence>
<feature type="region of interest" description="Disordered" evidence="16">
    <location>
        <begin position="370"/>
        <end position="403"/>
    </location>
</feature>
<evidence type="ECO:0000256" key="10">
    <source>
        <dbReference type="ARBA" id="ARBA00023204"/>
    </source>
</evidence>
<dbReference type="Proteomes" id="UP000245119">
    <property type="component" value="Linkage Group LG10"/>
</dbReference>
<dbReference type="PROSITE" id="PS00678">
    <property type="entry name" value="WD_REPEATS_1"/>
    <property type="match status" value="1"/>
</dbReference>
<comment type="subunit">
    <text evidence="13">Part of the CSA complex (also named DCX(ERCC8) complex), a DCX E3 ubiquitin-protein ligase complex containing ERCC8, RBX1, DDB1 and CUL4A; the CSA complex interacts with RNA polymerase II; upon UV irradiation it interacts with the COP9 signalosome and preferentially with the hyperphosphorylated form of RNA polymerase II. Interacts with ERCC6/CSB (via CIM motif); promoting recruitment to lesion-stalled RNA polymerase II (Pol II). Interacts with KIAA1530/UVSSA. Interacts with a subunit of RNA polymerase II TFIIH.</text>
</comment>
<evidence type="ECO:0000256" key="5">
    <source>
        <dbReference type="ARBA" id="ARBA00022553"/>
    </source>
</evidence>
<dbReference type="GO" id="GO:0016363">
    <property type="term" value="C:nuclear matrix"/>
    <property type="evidence" value="ECO:0007669"/>
    <property type="project" value="UniProtKB-SubCell"/>
</dbReference>
<dbReference type="OMA" id="WIPAPRE"/>
<keyword evidence="10" id="KW-0234">DNA repair</keyword>
<dbReference type="PANTHER" id="PTHR46202">
    <property type="entry name" value="DNA EXCISION REPAIR PROTEIN ERCC-8"/>
    <property type="match status" value="1"/>
</dbReference>
<evidence type="ECO:0000313" key="17">
    <source>
        <dbReference type="EMBL" id="PVD22971.1"/>
    </source>
</evidence>
<comment type="function">
    <text evidence="12">Substrate-recognition component of the CSA complex, a DCX (DDB1-CUL4-X-box) E3 ubiquitin-protein ligase complex, involved in transcription-coupled nucleotide excision repair (TC-NER), a process during which RNA polymerase II-blocking lesions are rapidly removed from the transcribed strand of active genes. Following recruitment to lesion-stalled RNA polymerase II (Pol II), the CSA complex mediates ubiquitination of Pol II subunit POLR2A/RPB1 at 'Lys-1268', a critical TC-NER checkpoint, governing RNA Pol II stability and initiating DNA damage excision by TFIIH recruitment. The CSA complex also promotes the ubiquitination and subsequent proteasomal degradation of ERCC6/CSB in a UV-dependent manner; ERCC6 degradation is essential for the recovery of RNA synthesis after transcription-coupled repair. Also plays a role in DNA double-strand breaks (DSSBs) repair by non-homologous end joining (NHEJ).</text>
</comment>
<evidence type="ECO:0000256" key="11">
    <source>
        <dbReference type="ARBA" id="ARBA00023242"/>
    </source>
</evidence>
<evidence type="ECO:0000256" key="7">
    <source>
        <dbReference type="ARBA" id="ARBA00022737"/>
    </source>
</evidence>
<keyword evidence="7" id="KW-0677">Repeat</keyword>
<dbReference type="InterPro" id="IPR001680">
    <property type="entry name" value="WD40_rpt"/>
</dbReference>
<evidence type="ECO:0000256" key="12">
    <source>
        <dbReference type="ARBA" id="ARBA00054544"/>
    </source>
</evidence>
<name>A0A2T7NP77_POMCA</name>
<dbReference type="GO" id="GO:0000209">
    <property type="term" value="P:protein polyubiquitination"/>
    <property type="evidence" value="ECO:0007669"/>
    <property type="project" value="TreeGrafter"/>
</dbReference>
<evidence type="ECO:0000256" key="15">
    <source>
        <dbReference type="PROSITE-ProRule" id="PRU00221"/>
    </source>
</evidence>
<dbReference type="GO" id="GO:0009416">
    <property type="term" value="P:response to light stimulus"/>
    <property type="evidence" value="ECO:0007669"/>
    <property type="project" value="UniProtKB-ARBA"/>
</dbReference>
<dbReference type="InterPro" id="IPR019775">
    <property type="entry name" value="WD40_repeat_CS"/>
</dbReference>
<dbReference type="InterPro" id="IPR020472">
    <property type="entry name" value="WD40_PAC1"/>
</dbReference>
<dbReference type="GO" id="GO:0031464">
    <property type="term" value="C:Cul4A-RING E3 ubiquitin ligase complex"/>
    <property type="evidence" value="ECO:0007669"/>
    <property type="project" value="TreeGrafter"/>
</dbReference>
<keyword evidence="18" id="KW-1185">Reference proteome</keyword>
<dbReference type="InterPro" id="IPR015943">
    <property type="entry name" value="WD40/YVTN_repeat-like_dom_sf"/>
</dbReference>
<keyword evidence="4" id="KW-0158">Chromosome</keyword>
<feature type="repeat" description="WD" evidence="15">
    <location>
        <begin position="328"/>
        <end position="359"/>
    </location>
</feature>
<feature type="repeat" description="WD" evidence="15">
    <location>
        <begin position="239"/>
        <end position="280"/>
    </location>
</feature>
<evidence type="ECO:0000313" key="18">
    <source>
        <dbReference type="Proteomes" id="UP000245119"/>
    </source>
</evidence>
<keyword evidence="5" id="KW-0597">Phosphoprotein</keyword>
<feature type="compositionally biased region" description="Basic and acidic residues" evidence="16">
    <location>
        <begin position="370"/>
        <end position="389"/>
    </location>
</feature>
<evidence type="ECO:0000256" key="13">
    <source>
        <dbReference type="ARBA" id="ARBA00062934"/>
    </source>
</evidence>
<keyword evidence="8" id="KW-0227">DNA damage</keyword>
<dbReference type="PROSITE" id="PS50082">
    <property type="entry name" value="WD_REPEATS_2"/>
    <property type="match status" value="3"/>
</dbReference>